<feature type="chain" id="PRO_5021897766" description="Lipoprotein" evidence="1">
    <location>
        <begin position="21"/>
        <end position="140"/>
    </location>
</feature>
<name>A0A511Z928_9BACL</name>
<evidence type="ECO:0000313" key="3">
    <source>
        <dbReference type="Proteomes" id="UP000321901"/>
    </source>
</evidence>
<gene>
    <name evidence="2" type="ORF">SLU01_22630</name>
</gene>
<comment type="caution">
    <text evidence="2">The sequence shown here is derived from an EMBL/GenBank/DDBJ whole genome shotgun (WGS) entry which is preliminary data.</text>
</comment>
<organism evidence="2 3">
    <name type="scientific">Sporosarcina luteola</name>
    <dbReference type="NCBI Taxonomy" id="582850"/>
    <lineage>
        <taxon>Bacteria</taxon>
        <taxon>Bacillati</taxon>
        <taxon>Bacillota</taxon>
        <taxon>Bacilli</taxon>
        <taxon>Bacillales</taxon>
        <taxon>Caryophanaceae</taxon>
        <taxon>Sporosarcina</taxon>
    </lineage>
</organism>
<feature type="signal peptide" evidence="1">
    <location>
        <begin position="1"/>
        <end position="20"/>
    </location>
</feature>
<dbReference type="Proteomes" id="UP000321901">
    <property type="component" value="Unassembled WGS sequence"/>
</dbReference>
<dbReference type="PROSITE" id="PS51257">
    <property type="entry name" value="PROKAR_LIPOPROTEIN"/>
    <property type="match status" value="1"/>
</dbReference>
<proteinExistence type="predicted"/>
<protein>
    <recommendedName>
        <fullName evidence="4">Lipoprotein</fullName>
    </recommendedName>
</protein>
<keyword evidence="1" id="KW-0732">Signal</keyword>
<keyword evidence="3" id="KW-1185">Reference proteome</keyword>
<dbReference type="Pfam" id="PF14039">
    <property type="entry name" value="YusW"/>
    <property type="match status" value="1"/>
</dbReference>
<dbReference type="EMBL" id="BJYL01000029">
    <property type="protein sequence ID" value="GEN83951.1"/>
    <property type="molecule type" value="Genomic_DNA"/>
</dbReference>
<sequence>MKKMFSFILLIQLLMMAACSDQNLIPKDKASKVVDTYGITAFTVTIGTKEETEALKASFIEKKERSEAEFSNNKQGVNLHGEKALKKITEAFEKLSPDPEAEETELIKKTAEAFEFKDYQMIRLEVTFKGYDSKEIMFSK</sequence>
<dbReference type="InterPro" id="IPR025623">
    <property type="entry name" value="YusW"/>
</dbReference>
<dbReference type="RefSeq" id="WP_170232682.1">
    <property type="nucleotide sequence ID" value="NZ_BJYL01000029.1"/>
</dbReference>
<evidence type="ECO:0000256" key="1">
    <source>
        <dbReference type="SAM" id="SignalP"/>
    </source>
</evidence>
<dbReference type="AlphaFoldDB" id="A0A511Z928"/>
<accession>A0A511Z928</accession>
<evidence type="ECO:0000313" key="2">
    <source>
        <dbReference type="EMBL" id="GEN83951.1"/>
    </source>
</evidence>
<evidence type="ECO:0008006" key="4">
    <source>
        <dbReference type="Google" id="ProtNLM"/>
    </source>
</evidence>
<reference evidence="2 3" key="1">
    <citation type="submission" date="2019-07" db="EMBL/GenBank/DDBJ databases">
        <title>Whole genome shotgun sequence of Sporosarcina luteola NBRC 105378.</title>
        <authorList>
            <person name="Hosoyama A."/>
            <person name="Uohara A."/>
            <person name="Ohji S."/>
            <person name="Ichikawa N."/>
        </authorList>
    </citation>
    <scope>NUCLEOTIDE SEQUENCE [LARGE SCALE GENOMIC DNA]</scope>
    <source>
        <strain evidence="2 3">NBRC 105378</strain>
    </source>
</reference>